<dbReference type="InterPro" id="IPR008280">
    <property type="entry name" value="Tub_FtsZ_C"/>
</dbReference>
<name>E7RNC8_9BACT</name>
<dbReference type="InterPro" id="IPR000158">
    <property type="entry name" value="Cell_div_FtsZ"/>
</dbReference>
<reference evidence="14" key="1">
    <citation type="submission" date="2011-01" db="EMBL/GenBank/DDBJ databases">
        <authorList>
            <person name="Muzny D."/>
            <person name="Qin X."/>
            <person name="Buhay C."/>
            <person name="Dugan-Rocha S."/>
            <person name="Ding Y."/>
            <person name="Chen G."/>
            <person name="Hawes A."/>
            <person name="Holder M."/>
            <person name="Jhangiani S."/>
            <person name="Johnson A."/>
            <person name="Khan Z."/>
            <person name="Li Z."/>
            <person name="Liu W."/>
            <person name="Liu X."/>
            <person name="Perez L."/>
            <person name="Shen H."/>
            <person name="Wang Q."/>
            <person name="Watt J."/>
            <person name="Xi L."/>
            <person name="Xin Y."/>
            <person name="Zhou J."/>
            <person name="Deng J."/>
            <person name="Jiang H."/>
            <person name="Liu Y."/>
            <person name="Qu J."/>
            <person name="Song X.-Z."/>
            <person name="Zhang L."/>
            <person name="Villasana D."/>
            <person name="Johnson A."/>
            <person name="Liu J."/>
            <person name="Liyanage D."/>
            <person name="Lorensuhewa L."/>
            <person name="Robinson T."/>
            <person name="Song A."/>
            <person name="Song B.-B."/>
            <person name="Dinh H."/>
            <person name="Thornton R."/>
            <person name="Coyle M."/>
            <person name="Francisco L."/>
            <person name="Jackson L."/>
            <person name="Javaid M."/>
            <person name="Korchina V."/>
            <person name="Kovar C."/>
            <person name="Mata R."/>
            <person name="Mathew T."/>
            <person name="Ngo R."/>
            <person name="Nguyen L."/>
            <person name="Nguyen N."/>
            <person name="Okwuonu G."/>
            <person name="Ongeri F."/>
            <person name="Pham C."/>
            <person name="Simmons D."/>
            <person name="Wilczek-Boney K."/>
            <person name="Hale W."/>
            <person name="Jakkamsetti A."/>
            <person name="Pham P."/>
            <person name="Ruth R."/>
            <person name="San Lucas F."/>
            <person name="Warren J."/>
            <person name="Zhang J."/>
            <person name="Zhao Z."/>
            <person name="Zhou C."/>
            <person name="Zhu D."/>
            <person name="Lee S."/>
            <person name="Bess C."/>
            <person name="Blankenburg K."/>
            <person name="Forbes L."/>
            <person name="Fu Q."/>
            <person name="Gubbala S."/>
            <person name="Hirani K."/>
            <person name="Jayaseelan J.C."/>
            <person name="Lara F."/>
            <person name="Munidasa M."/>
            <person name="Palculict T."/>
            <person name="Patil S."/>
            <person name="Pu L.-L."/>
            <person name="Saada N."/>
            <person name="Tang L."/>
            <person name="Weissenberger G."/>
            <person name="Zhu Y."/>
            <person name="Hemphill L."/>
            <person name="Shang Y."/>
            <person name="Youmans B."/>
            <person name="Ayvaz T."/>
            <person name="Ross M."/>
            <person name="Santibanez J."/>
            <person name="Aqrawi P."/>
            <person name="Gross S."/>
            <person name="Joshi V."/>
            <person name="Fowler G."/>
            <person name="Nazareth L."/>
            <person name="Reid J."/>
            <person name="Worley K."/>
            <person name="Petrosino J."/>
            <person name="Highlander S."/>
            <person name="Gibbs R."/>
        </authorList>
    </citation>
    <scope>NUCLEOTIDE SEQUENCE [LARGE SCALE GENOMIC DNA]</scope>
    <source>
        <strain evidence="14">ATCC 33269</strain>
    </source>
</reference>
<feature type="binding site" evidence="8">
    <location>
        <position position="194"/>
    </location>
    <ligand>
        <name>GTP</name>
        <dbReference type="ChEBI" id="CHEBI:37565"/>
    </ligand>
</feature>
<evidence type="ECO:0000256" key="5">
    <source>
        <dbReference type="ARBA" id="ARBA00023134"/>
    </source>
</evidence>
<dbReference type="InterPro" id="IPR024757">
    <property type="entry name" value="FtsZ_C"/>
</dbReference>
<keyword evidence="6 8" id="KW-0717">Septation</keyword>
<keyword evidence="7 8" id="KW-0131">Cell cycle</keyword>
<feature type="domain" description="Tubulin/FtsZ 2-layer sandwich" evidence="13">
    <location>
        <begin position="214"/>
        <end position="337"/>
    </location>
</feature>
<proteinExistence type="inferred from homology"/>
<dbReference type="SMART" id="SM00865">
    <property type="entry name" value="Tubulin_C"/>
    <property type="match status" value="1"/>
</dbReference>
<evidence type="ECO:0000259" key="12">
    <source>
        <dbReference type="SMART" id="SM00864"/>
    </source>
</evidence>
<dbReference type="Pfam" id="PF00091">
    <property type="entry name" value="Tubulin"/>
    <property type="match status" value="1"/>
</dbReference>
<dbReference type="HOGENOM" id="CLU_024865_0_1_10"/>
<feature type="domain" description="Tubulin/FtsZ GTPase" evidence="12">
    <location>
        <begin position="23"/>
        <end position="212"/>
    </location>
</feature>
<dbReference type="FunFam" id="3.40.50.1440:FF:000023">
    <property type="entry name" value="Cell division protein FtsZ"/>
    <property type="match status" value="1"/>
</dbReference>
<dbReference type="GO" id="GO:0005525">
    <property type="term" value="F:GTP binding"/>
    <property type="evidence" value="ECO:0007669"/>
    <property type="project" value="UniProtKB-UniRule"/>
</dbReference>
<evidence type="ECO:0000256" key="10">
    <source>
        <dbReference type="RuleBase" id="RU000631"/>
    </source>
</evidence>
<evidence type="ECO:0000256" key="4">
    <source>
        <dbReference type="ARBA" id="ARBA00022741"/>
    </source>
</evidence>
<protein>
    <recommendedName>
        <fullName evidence="8 9">Cell division protein FtsZ</fullName>
    </recommendedName>
</protein>
<evidence type="ECO:0000256" key="6">
    <source>
        <dbReference type="ARBA" id="ARBA00023210"/>
    </source>
</evidence>
<dbReference type="NCBIfam" id="TIGR00065">
    <property type="entry name" value="ftsZ"/>
    <property type="match status" value="1"/>
</dbReference>
<sequence>MPDKDNNKPSILDFGEPEKENSIIKVIGVGGGGGNAVNHMYREGIHDVSFVLCNTDNQALNDSPVPVHLQLGKEGLGAGNKPAKAREAAEESIEDVRKMLSDGTKMAFITAGMGGGTGTGAAPVIAKVSKELGILTVGIVTIPFRFEGDRKIDQALDGVEEMSKHVDALLVINNERLREIYPELTVLDAFGKADDTLSIAAKSIAEIITNHGLINLDFNDVKTVLKDGGVAIMSTGYGEGEGRVRKAIDDALNSPLLNDNDIFNSKKILLSINFCNEKNDKSGLMMEEMNDVNDFMAKFGSDFEIKWGIAIDPELGKRVKVTILATGFGIENVDGMNSHLGRKHTQEEANRIAEEEEKAAERQDRRNRYYGKDSNNTQYKRRPHIFLFRPEDLDNEDIILAVENTPTYKRTRQMLEEIRNQAARNGNSENKDGGEPIQGVISFA</sequence>
<dbReference type="Pfam" id="PF12327">
    <property type="entry name" value="FtsZ_C"/>
    <property type="match status" value="1"/>
</dbReference>
<feature type="region of interest" description="Disordered" evidence="11">
    <location>
        <begin position="422"/>
        <end position="444"/>
    </location>
</feature>
<evidence type="ECO:0000259" key="13">
    <source>
        <dbReference type="SMART" id="SM00865"/>
    </source>
</evidence>
<feature type="binding site" evidence="8">
    <location>
        <begin position="116"/>
        <end position="118"/>
    </location>
    <ligand>
        <name>GTP</name>
        <dbReference type="ChEBI" id="CHEBI:37565"/>
    </ligand>
</feature>
<dbReference type="SUPFAM" id="SSF52490">
    <property type="entry name" value="Tubulin nucleotide-binding domain-like"/>
    <property type="match status" value="1"/>
</dbReference>
<dbReference type="GO" id="GO:0043093">
    <property type="term" value="P:FtsZ-dependent cytokinesis"/>
    <property type="evidence" value="ECO:0007669"/>
    <property type="project" value="UniProtKB-UniRule"/>
</dbReference>
<dbReference type="HAMAP" id="MF_00909">
    <property type="entry name" value="FtsZ"/>
    <property type="match status" value="1"/>
</dbReference>
<feature type="binding site" evidence="8">
    <location>
        <position position="147"/>
    </location>
    <ligand>
        <name>GTP</name>
        <dbReference type="ChEBI" id="CHEBI:37565"/>
    </ligand>
</feature>
<accession>E7RNC8</accession>
<dbReference type="InterPro" id="IPR003008">
    <property type="entry name" value="Tubulin_FtsZ_GTPase"/>
</dbReference>
<comment type="subunit">
    <text evidence="8">Homodimer. Polymerizes to form a dynamic ring structure in a strictly GTP-dependent manner. Interacts directly with several other division proteins.</text>
</comment>
<dbReference type="EMBL" id="AEPE02000002">
    <property type="protein sequence ID" value="EFZ38259.1"/>
    <property type="molecule type" value="Genomic_DNA"/>
</dbReference>
<evidence type="ECO:0000256" key="9">
    <source>
        <dbReference type="NCBIfam" id="TIGR00065"/>
    </source>
</evidence>
<dbReference type="GO" id="GO:0005737">
    <property type="term" value="C:cytoplasm"/>
    <property type="evidence" value="ECO:0007669"/>
    <property type="project" value="UniProtKB-SubCell"/>
</dbReference>
<dbReference type="STRING" id="28134.SAMN05444288_0246"/>
<dbReference type="PRINTS" id="PR00423">
    <property type="entry name" value="CELLDVISFTSZ"/>
</dbReference>
<dbReference type="PROSITE" id="PS01135">
    <property type="entry name" value="FTSZ_2"/>
    <property type="match status" value="1"/>
</dbReference>
<comment type="caution">
    <text evidence="14">The sequence shown here is derived from an EMBL/GenBank/DDBJ whole genome shotgun (WGS) entry which is preliminary data.</text>
</comment>
<dbReference type="AlphaFoldDB" id="E7RNC8"/>
<feature type="region of interest" description="Disordered" evidence="11">
    <location>
        <begin position="337"/>
        <end position="376"/>
    </location>
</feature>
<dbReference type="GO" id="GO:0003924">
    <property type="term" value="F:GTPase activity"/>
    <property type="evidence" value="ECO:0007669"/>
    <property type="project" value="UniProtKB-UniRule"/>
</dbReference>
<dbReference type="Gene3D" id="3.40.50.1440">
    <property type="entry name" value="Tubulin/FtsZ, GTPase domain"/>
    <property type="match status" value="1"/>
</dbReference>
<dbReference type="InterPro" id="IPR020805">
    <property type="entry name" value="Cell_div_FtsZ_CS"/>
</dbReference>
<evidence type="ECO:0000313" key="14">
    <source>
        <dbReference type="EMBL" id="EFZ38259.1"/>
    </source>
</evidence>
<evidence type="ECO:0000256" key="7">
    <source>
        <dbReference type="ARBA" id="ARBA00023306"/>
    </source>
</evidence>
<comment type="function">
    <text evidence="8 10">Essential cell division protein that forms a contractile ring structure (Z ring) at the future cell division site. The regulation of the ring assembly controls the timing and the location of cell division. One of the functions of the FtsZ ring is to recruit other cell division proteins to the septum to produce a new cell wall between the dividing cells. Binds GTP and shows GTPase activity.</text>
</comment>
<dbReference type="eggNOG" id="COG0206">
    <property type="taxonomic scope" value="Bacteria"/>
</dbReference>
<evidence type="ECO:0000313" key="15">
    <source>
        <dbReference type="Proteomes" id="UP000005580"/>
    </source>
</evidence>
<feature type="binding site" evidence="8">
    <location>
        <position position="151"/>
    </location>
    <ligand>
        <name>GTP</name>
        <dbReference type="ChEBI" id="CHEBI:37565"/>
    </ligand>
</feature>
<dbReference type="SUPFAM" id="SSF55307">
    <property type="entry name" value="Tubulin C-terminal domain-like"/>
    <property type="match status" value="1"/>
</dbReference>
<dbReference type="InterPro" id="IPR018316">
    <property type="entry name" value="Tubulin/FtsZ_2-layer-sand-dom"/>
</dbReference>
<dbReference type="PANTHER" id="PTHR30314:SF3">
    <property type="entry name" value="MITOCHONDRIAL DIVISION PROTEIN FSZA"/>
    <property type="match status" value="1"/>
</dbReference>
<evidence type="ECO:0000256" key="3">
    <source>
        <dbReference type="ARBA" id="ARBA00022618"/>
    </source>
</evidence>
<dbReference type="SMART" id="SM00864">
    <property type="entry name" value="Tubulin"/>
    <property type="match status" value="1"/>
</dbReference>
<evidence type="ECO:0000256" key="8">
    <source>
        <dbReference type="HAMAP-Rule" id="MF_00909"/>
    </source>
</evidence>
<dbReference type="GO" id="GO:0032153">
    <property type="term" value="C:cell division site"/>
    <property type="evidence" value="ECO:0007669"/>
    <property type="project" value="UniProtKB-UniRule"/>
</dbReference>
<dbReference type="GO" id="GO:0000917">
    <property type="term" value="P:division septum assembly"/>
    <property type="evidence" value="ECO:0007669"/>
    <property type="project" value="UniProtKB-KW"/>
</dbReference>
<evidence type="ECO:0000256" key="2">
    <source>
        <dbReference type="ARBA" id="ARBA00022490"/>
    </source>
</evidence>
<keyword evidence="5 8" id="KW-0342">GTP-binding</keyword>
<dbReference type="CDD" id="cd02201">
    <property type="entry name" value="FtsZ_type1"/>
    <property type="match status" value="1"/>
</dbReference>
<gene>
    <name evidence="8 14" type="primary">ftsZ</name>
    <name evidence="14" type="ORF">HMPREF0663_10628</name>
</gene>
<keyword evidence="4 8" id="KW-0547">Nucleotide-binding</keyword>
<dbReference type="InterPro" id="IPR037103">
    <property type="entry name" value="Tubulin/FtsZ-like_C"/>
</dbReference>
<feature type="binding site" evidence="8">
    <location>
        <begin position="31"/>
        <end position="35"/>
    </location>
    <ligand>
        <name>GTP</name>
        <dbReference type="ChEBI" id="CHEBI:37565"/>
    </ligand>
</feature>
<keyword evidence="2 8" id="KW-0963">Cytoplasm</keyword>
<keyword evidence="15" id="KW-1185">Reference proteome</keyword>
<keyword evidence="3 8" id="KW-0132">Cell division</keyword>
<dbReference type="GO" id="GO:0051258">
    <property type="term" value="P:protein polymerization"/>
    <property type="evidence" value="ECO:0007669"/>
    <property type="project" value="UniProtKB-UniRule"/>
</dbReference>
<evidence type="ECO:0000256" key="1">
    <source>
        <dbReference type="ARBA" id="ARBA00009690"/>
    </source>
</evidence>
<feature type="compositionally biased region" description="Basic and acidic residues" evidence="11">
    <location>
        <begin position="344"/>
        <end position="371"/>
    </location>
</feature>
<organism evidence="14 15">
    <name type="scientific">Hoylesella oralis ATCC 33269</name>
    <dbReference type="NCBI Taxonomy" id="873533"/>
    <lineage>
        <taxon>Bacteria</taxon>
        <taxon>Pseudomonadati</taxon>
        <taxon>Bacteroidota</taxon>
        <taxon>Bacteroidia</taxon>
        <taxon>Bacteroidales</taxon>
        <taxon>Prevotellaceae</taxon>
        <taxon>Hoylesella</taxon>
    </lineage>
</organism>
<dbReference type="RefSeq" id="WP_004369338.1">
    <property type="nucleotide sequence ID" value="NZ_GL833119.1"/>
</dbReference>
<dbReference type="InterPro" id="IPR045061">
    <property type="entry name" value="FtsZ/CetZ"/>
</dbReference>
<comment type="subcellular location">
    <subcellularLocation>
        <location evidence="8">Cytoplasm</location>
    </subcellularLocation>
    <text evidence="8">Assembles at midcell at the inner surface of the cytoplasmic membrane.</text>
</comment>
<evidence type="ECO:0000256" key="11">
    <source>
        <dbReference type="SAM" id="MobiDB-lite"/>
    </source>
</evidence>
<dbReference type="InterPro" id="IPR036525">
    <property type="entry name" value="Tubulin/FtsZ_GTPase_sf"/>
</dbReference>
<dbReference type="PANTHER" id="PTHR30314">
    <property type="entry name" value="CELL DIVISION PROTEIN FTSZ-RELATED"/>
    <property type="match status" value="1"/>
</dbReference>
<comment type="similarity">
    <text evidence="1 8 10">Belongs to the FtsZ family.</text>
</comment>
<dbReference type="Proteomes" id="UP000005580">
    <property type="component" value="Unassembled WGS sequence"/>
</dbReference>
<dbReference type="Gene3D" id="3.30.1330.20">
    <property type="entry name" value="Tubulin/FtsZ, C-terminal domain"/>
    <property type="match status" value="1"/>
</dbReference>